<evidence type="ECO:0000313" key="2">
    <source>
        <dbReference type="Proteomes" id="UP000252004"/>
    </source>
</evidence>
<geneLocation type="plasmid" evidence="1 2">
    <name>unnamed1</name>
</geneLocation>
<dbReference type="RefSeq" id="WP_114059079.1">
    <property type="nucleotide sequence ID" value="NZ_CP030863.1"/>
</dbReference>
<dbReference type="Proteomes" id="UP000252004">
    <property type="component" value="Plasmid unnamed1"/>
</dbReference>
<dbReference type="OrthoDB" id="4317595at2"/>
<gene>
    <name evidence="1" type="ORF">C0216_30900</name>
</gene>
<accession>A0A344UAJ4</accession>
<keyword evidence="1" id="KW-0614">Plasmid</keyword>
<organism evidence="1 2">
    <name type="scientific">Streptomyces globosus</name>
    <dbReference type="NCBI Taxonomy" id="68209"/>
    <lineage>
        <taxon>Bacteria</taxon>
        <taxon>Bacillati</taxon>
        <taxon>Actinomycetota</taxon>
        <taxon>Actinomycetes</taxon>
        <taxon>Kitasatosporales</taxon>
        <taxon>Streptomycetaceae</taxon>
        <taxon>Streptomyces</taxon>
    </lineage>
</organism>
<keyword evidence="2" id="KW-1185">Reference proteome</keyword>
<dbReference type="EMBL" id="CP030863">
    <property type="protein sequence ID" value="AXE27915.1"/>
    <property type="molecule type" value="Genomic_DNA"/>
</dbReference>
<proteinExistence type="predicted"/>
<reference evidence="1 2" key="1">
    <citation type="submission" date="2018-01" db="EMBL/GenBank/DDBJ databases">
        <title>Draft genome Sequence of streptomyces globosus LZH-48.</title>
        <authorList>
            <person name="Ran K."/>
            <person name="Li Z."/>
            <person name="Wei S."/>
            <person name="Dong R."/>
        </authorList>
    </citation>
    <scope>NUCLEOTIDE SEQUENCE [LARGE SCALE GENOMIC DNA]</scope>
    <source>
        <strain evidence="1 2">LZH-48</strain>
        <plasmid evidence="1 2">unnamed1</plasmid>
    </source>
</reference>
<evidence type="ECO:0000313" key="1">
    <source>
        <dbReference type="EMBL" id="AXE27915.1"/>
    </source>
</evidence>
<dbReference type="KEGG" id="sgz:C0216_30900"/>
<dbReference type="AlphaFoldDB" id="A0A344UAJ4"/>
<name>A0A344UAJ4_9ACTN</name>
<protein>
    <submittedName>
        <fullName evidence="1">Uncharacterized protein</fullName>
    </submittedName>
</protein>
<sequence>MPENSNRWTSDHLMKPGGTAVYAAQQRERLRQMADEVRALLGEYRADLENIQFDGDKPFEARIRAYLASRPLAQLEKDLRTAVNHVGKLDPEFQRRYVELPAKREKKAEKKELEKAHKKGLATARAVNTAGHLNGLTSALVEPTGDGKGVVQKTGTDGGQNTFLDFLEKRA</sequence>